<protein>
    <submittedName>
        <fullName evidence="1">Uncharacterized protein</fullName>
    </submittedName>
</protein>
<sequence>MSLSYGCDSYGPGLCKFLCVALIKALVYSLLLIICSYSFDLSIATRSYYGVWDQINPDAPPRPNPMSEAPAIPDLDTADSEALRLYQIKASIYTQLSSRLQVLWNWVYTTVDSQLLELATLQASDYDDDWKEQSPAYWLLEWTRAHANAKLVNLEDIKGALPIKDFLRSAAKYDHEWAQRELDSLARPGATTNALTLEQYAAWFSQLVQNKEKGLGHLWKLIHCGRLEYTIKGRTDRELRNPPTDKEIAQIKERLESAQYSSLRDALAKKGWISKHYGMSSVRTSWIRMASLTARRAQTLWIRSGRTGSMLDEASLVFSHVLTALSYDGYPAFFSLLAALSKIFWLLCLRIVLLCSLSAPLVTLGELGGVSRKRAHGPGVAPVFRTSSLRHLAPELPLHRQAPYEPLIVNRLAPHCSLISASHSQ</sequence>
<gene>
    <name evidence="1" type="ORF">BDR25DRAFT_360601</name>
</gene>
<name>A0ACB6QEA9_9PLEO</name>
<organism evidence="1 2">
    <name type="scientific">Lindgomyces ingoldianus</name>
    <dbReference type="NCBI Taxonomy" id="673940"/>
    <lineage>
        <taxon>Eukaryota</taxon>
        <taxon>Fungi</taxon>
        <taxon>Dikarya</taxon>
        <taxon>Ascomycota</taxon>
        <taxon>Pezizomycotina</taxon>
        <taxon>Dothideomycetes</taxon>
        <taxon>Pleosporomycetidae</taxon>
        <taxon>Pleosporales</taxon>
        <taxon>Lindgomycetaceae</taxon>
        <taxon>Lindgomyces</taxon>
    </lineage>
</organism>
<dbReference type="Proteomes" id="UP000799755">
    <property type="component" value="Unassembled WGS sequence"/>
</dbReference>
<dbReference type="EMBL" id="MU003530">
    <property type="protein sequence ID" value="KAF2465249.1"/>
    <property type="molecule type" value="Genomic_DNA"/>
</dbReference>
<accession>A0ACB6QEA9</accession>
<proteinExistence type="predicted"/>
<reference evidence="1" key="1">
    <citation type="journal article" date="2020" name="Stud. Mycol.">
        <title>101 Dothideomycetes genomes: a test case for predicting lifestyles and emergence of pathogens.</title>
        <authorList>
            <person name="Haridas S."/>
            <person name="Albert R."/>
            <person name="Binder M."/>
            <person name="Bloem J."/>
            <person name="Labutti K."/>
            <person name="Salamov A."/>
            <person name="Andreopoulos B."/>
            <person name="Baker S."/>
            <person name="Barry K."/>
            <person name="Bills G."/>
            <person name="Bluhm B."/>
            <person name="Cannon C."/>
            <person name="Castanera R."/>
            <person name="Culley D."/>
            <person name="Daum C."/>
            <person name="Ezra D."/>
            <person name="Gonzalez J."/>
            <person name="Henrissat B."/>
            <person name="Kuo A."/>
            <person name="Liang C."/>
            <person name="Lipzen A."/>
            <person name="Lutzoni F."/>
            <person name="Magnuson J."/>
            <person name="Mondo S."/>
            <person name="Nolan M."/>
            <person name="Ohm R."/>
            <person name="Pangilinan J."/>
            <person name="Park H.-J."/>
            <person name="Ramirez L."/>
            <person name="Alfaro M."/>
            <person name="Sun H."/>
            <person name="Tritt A."/>
            <person name="Yoshinaga Y."/>
            <person name="Zwiers L.-H."/>
            <person name="Turgeon B."/>
            <person name="Goodwin S."/>
            <person name="Spatafora J."/>
            <person name="Crous P."/>
            <person name="Grigoriev I."/>
        </authorList>
    </citation>
    <scope>NUCLEOTIDE SEQUENCE</scope>
    <source>
        <strain evidence="1">ATCC 200398</strain>
    </source>
</reference>
<keyword evidence="2" id="KW-1185">Reference proteome</keyword>
<comment type="caution">
    <text evidence="1">The sequence shown here is derived from an EMBL/GenBank/DDBJ whole genome shotgun (WGS) entry which is preliminary data.</text>
</comment>
<evidence type="ECO:0000313" key="2">
    <source>
        <dbReference type="Proteomes" id="UP000799755"/>
    </source>
</evidence>
<evidence type="ECO:0000313" key="1">
    <source>
        <dbReference type="EMBL" id="KAF2465249.1"/>
    </source>
</evidence>